<gene>
    <name evidence="8" type="ORF">TrVE_jg8944</name>
</gene>
<feature type="transmembrane region" description="Helical" evidence="6">
    <location>
        <begin position="248"/>
        <end position="267"/>
    </location>
</feature>
<sequence length="401" mass="44528">MSTMYARQVLPFSLILCVFVHAIWGLQPTACRYLLVFSEVSFNGQAVIAFARLTSLVTICIHDAICDIFMPSPPVEEKFDRDFLNSSATKTLTIFGVLSAFRAMLNMASCYYTTSYNIATVNLLSPIITPFADKIILGADLPKVLWYCVGWTSLGCFFMIYGEGEEDGDDEESTFTSDAIGITMQLVSVLMSVIVRLMMKTSQGIATKSQLMHVANGATIILGTLFSVQMTGWQGMREVLAAFSKFDGATVAILWLSLGVYTVGSYLQIKLCRNLGPGIYASFSAVRIVTAVISSSFFLGEAIQNLSIWLGLAVIVITVTWYTVRLLLWAEDKHKEIKRILTDEEPLSVYPSIPTYSNVNLNRYKDDDDTSSTLSDVIYSDIGRNKAQYVAYDKKKQYTVI</sequence>
<evidence type="ECO:0000256" key="3">
    <source>
        <dbReference type="ARBA" id="ARBA00022692"/>
    </source>
</evidence>
<evidence type="ECO:0000313" key="9">
    <source>
        <dbReference type="Proteomes" id="UP001165160"/>
    </source>
</evidence>
<dbReference type="PANTHER" id="PTHR42920:SF5">
    <property type="entry name" value="EAMA DOMAIN-CONTAINING PROTEIN"/>
    <property type="match status" value="1"/>
</dbReference>
<feature type="transmembrane region" description="Helical" evidence="6">
    <location>
        <begin position="211"/>
        <end position="228"/>
    </location>
</feature>
<feature type="signal peptide" evidence="7">
    <location>
        <begin position="1"/>
        <end position="25"/>
    </location>
</feature>
<reference evidence="9" key="1">
    <citation type="journal article" date="2023" name="Commun. Biol.">
        <title>Genome analysis of Parmales, the sister group of diatoms, reveals the evolutionary specialization of diatoms from phago-mixotrophs to photoautotrophs.</title>
        <authorList>
            <person name="Ban H."/>
            <person name="Sato S."/>
            <person name="Yoshikawa S."/>
            <person name="Yamada K."/>
            <person name="Nakamura Y."/>
            <person name="Ichinomiya M."/>
            <person name="Sato N."/>
            <person name="Blanc-Mathieu R."/>
            <person name="Endo H."/>
            <person name="Kuwata A."/>
            <person name="Ogata H."/>
        </authorList>
    </citation>
    <scope>NUCLEOTIDE SEQUENCE [LARGE SCALE GENOMIC DNA]</scope>
    <source>
        <strain evidence="9">NIES 3699</strain>
    </source>
</reference>
<keyword evidence="4 6" id="KW-1133">Transmembrane helix</keyword>
<dbReference type="GO" id="GO:0005886">
    <property type="term" value="C:plasma membrane"/>
    <property type="evidence" value="ECO:0007669"/>
    <property type="project" value="UniProtKB-SubCell"/>
</dbReference>
<dbReference type="PANTHER" id="PTHR42920">
    <property type="entry name" value="OS03G0707200 PROTEIN-RELATED"/>
    <property type="match status" value="1"/>
</dbReference>
<feature type="chain" id="PRO_5040727132" description="WAT1-related protein" evidence="7">
    <location>
        <begin position="26"/>
        <end position="401"/>
    </location>
</feature>
<dbReference type="EMBL" id="BRXX01000578">
    <property type="protein sequence ID" value="GMH47775.1"/>
    <property type="molecule type" value="Genomic_DNA"/>
</dbReference>
<evidence type="ECO:0000256" key="6">
    <source>
        <dbReference type="SAM" id="Phobius"/>
    </source>
</evidence>
<feature type="transmembrane region" description="Helical" evidence="6">
    <location>
        <begin position="279"/>
        <end position="300"/>
    </location>
</feature>
<dbReference type="AlphaFoldDB" id="A0A9W6ZC88"/>
<dbReference type="InterPro" id="IPR051258">
    <property type="entry name" value="Diverse_Substrate_Transporter"/>
</dbReference>
<feature type="transmembrane region" description="Helical" evidence="6">
    <location>
        <begin position="182"/>
        <end position="199"/>
    </location>
</feature>
<comment type="subcellular location">
    <subcellularLocation>
        <location evidence="1">Cell membrane</location>
        <topology evidence="1">Multi-pass membrane protein</topology>
    </subcellularLocation>
</comment>
<accession>A0A9W6ZC88</accession>
<evidence type="ECO:0000256" key="5">
    <source>
        <dbReference type="ARBA" id="ARBA00023136"/>
    </source>
</evidence>
<name>A0A9W6ZC88_9STRA</name>
<feature type="transmembrane region" description="Helical" evidence="6">
    <location>
        <begin position="144"/>
        <end position="162"/>
    </location>
</feature>
<keyword evidence="5 6" id="KW-0472">Membrane</keyword>
<organism evidence="8 9">
    <name type="scientific">Triparma verrucosa</name>
    <dbReference type="NCBI Taxonomy" id="1606542"/>
    <lineage>
        <taxon>Eukaryota</taxon>
        <taxon>Sar</taxon>
        <taxon>Stramenopiles</taxon>
        <taxon>Ochrophyta</taxon>
        <taxon>Bolidophyceae</taxon>
        <taxon>Parmales</taxon>
        <taxon>Triparmaceae</taxon>
        <taxon>Triparma</taxon>
    </lineage>
</organism>
<keyword evidence="9" id="KW-1185">Reference proteome</keyword>
<proteinExistence type="predicted"/>
<evidence type="ECO:0000256" key="2">
    <source>
        <dbReference type="ARBA" id="ARBA00022475"/>
    </source>
</evidence>
<keyword evidence="7" id="KW-0732">Signal</keyword>
<feature type="transmembrane region" description="Helical" evidence="6">
    <location>
        <begin position="306"/>
        <end position="328"/>
    </location>
</feature>
<evidence type="ECO:0008006" key="10">
    <source>
        <dbReference type="Google" id="ProtNLM"/>
    </source>
</evidence>
<evidence type="ECO:0000313" key="8">
    <source>
        <dbReference type="EMBL" id="GMH47775.1"/>
    </source>
</evidence>
<comment type="caution">
    <text evidence="8">The sequence shown here is derived from an EMBL/GenBank/DDBJ whole genome shotgun (WGS) entry which is preliminary data.</text>
</comment>
<protein>
    <recommendedName>
        <fullName evidence="10">WAT1-related protein</fullName>
    </recommendedName>
</protein>
<evidence type="ECO:0000256" key="4">
    <source>
        <dbReference type="ARBA" id="ARBA00022989"/>
    </source>
</evidence>
<keyword evidence="3 6" id="KW-0812">Transmembrane</keyword>
<dbReference type="Proteomes" id="UP001165160">
    <property type="component" value="Unassembled WGS sequence"/>
</dbReference>
<evidence type="ECO:0000256" key="1">
    <source>
        <dbReference type="ARBA" id="ARBA00004651"/>
    </source>
</evidence>
<keyword evidence="2" id="KW-1003">Cell membrane</keyword>
<evidence type="ECO:0000256" key="7">
    <source>
        <dbReference type="SAM" id="SignalP"/>
    </source>
</evidence>